<evidence type="ECO:0000256" key="2">
    <source>
        <dbReference type="ARBA" id="ARBA00022723"/>
    </source>
</evidence>
<dbReference type="InterPro" id="IPR002139">
    <property type="entry name" value="Ribo/fructo_kinase"/>
</dbReference>
<feature type="binding site" evidence="9">
    <location>
        <begin position="10"/>
        <end position="12"/>
    </location>
    <ligand>
        <name>substrate</name>
    </ligand>
</feature>
<keyword evidence="4 9" id="KW-0418">Kinase</keyword>
<keyword evidence="3 9" id="KW-0547">Nucleotide-binding</keyword>
<dbReference type="GO" id="GO:0005829">
    <property type="term" value="C:cytosol"/>
    <property type="evidence" value="ECO:0007669"/>
    <property type="project" value="TreeGrafter"/>
</dbReference>
<comment type="subcellular location">
    <subcellularLocation>
        <location evidence="9">Cytoplasm</location>
    </subcellularLocation>
</comment>
<dbReference type="InterPro" id="IPR011877">
    <property type="entry name" value="Ribokinase"/>
</dbReference>
<dbReference type="Gene3D" id="3.40.1190.20">
    <property type="match status" value="1"/>
</dbReference>
<keyword evidence="7 9" id="KW-0630">Potassium</keyword>
<comment type="catalytic activity">
    <reaction evidence="9">
        <text>D-ribose + ATP = D-ribose 5-phosphate + ADP + H(+)</text>
        <dbReference type="Rhea" id="RHEA:13697"/>
        <dbReference type="ChEBI" id="CHEBI:15378"/>
        <dbReference type="ChEBI" id="CHEBI:30616"/>
        <dbReference type="ChEBI" id="CHEBI:47013"/>
        <dbReference type="ChEBI" id="CHEBI:78346"/>
        <dbReference type="ChEBI" id="CHEBI:456216"/>
        <dbReference type="EC" id="2.7.1.15"/>
    </reaction>
</comment>
<feature type="binding site" evidence="9">
    <location>
        <position position="233"/>
    </location>
    <ligand>
        <name>K(+)</name>
        <dbReference type="ChEBI" id="CHEBI:29103"/>
    </ligand>
</feature>
<feature type="binding site" evidence="9">
    <location>
        <position position="179"/>
    </location>
    <ligand>
        <name>ATP</name>
        <dbReference type="ChEBI" id="CHEBI:30616"/>
    </ligand>
</feature>
<dbReference type="PANTHER" id="PTHR10584">
    <property type="entry name" value="SUGAR KINASE"/>
    <property type="match status" value="1"/>
</dbReference>
<evidence type="ECO:0000259" key="10">
    <source>
        <dbReference type="Pfam" id="PF00294"/>
    </source>
</evidence>
<keyword evidence="6 9" id="KW-0460">Magnesium</keyword>
<dbReference type="UniPathway" id="UPA00916">
    <property type="reaction ID" value="UER00889"/>
</dbReference>
<reference evidence="11" key="1">
    <citation type="submission" date="2020-09" db="EMBL/GenBank/DDBJ databases">
        <title>A novel bacterium of genus Mangrovicoccus, isolated from South China Sea.</title>
        <authorList>
            <person name="Huang H."/>
            <person name="Mo K."/>
            <person name="Hu Y."/>
        </authorList>
    </citation>
    <scope>NUCLEOTIDE SEQUENCE</scope>
    <source>
        <strain evidence="11">HB182678</strain>
    </source>
</reference>
<accession>A0A8J6Z5R9</accession>
<dbReference type="EMBL" id="JACVXA010000020">
    <property type="protein sequence ID" value="MBE3638259.1"/>
    <property type="molecule type" value="Genomic_DNA"/>
</dbReference>
<comment type="activity regulation">
    <text evidence="9">Activated by a monovalent cation that binds near, but not in, the active site. The most likely occupant of the site in vivo is potassium. Ion binding induces a conformational change that may alter substrate affinity.</text>
</comment>
<evidence type="ECO:0000256" key="4">
    <source>
        <dbReference type="ARBA" id="ARBA00022777"/>
    </source>
</evidence>
<keyword evidence="12" id="KW-1185">Reference proteome</keyword>
<feature type="active site" description="Proton acceptor" evidence="9">
    <location>
        <position position="239"/>
    </location>
</feature>
<feature type="binding site" evidence="9">
    <location>
        <begin position="238"/>
        <end position="239"/>
    </location>
    <ligand>
        <name>ATP</name>
        <dbReference type="ChEBI" id="CHEBI:30616"/>
    </ligand>
</feature>
<comment type="cofactor">
    <cofactor evidence="9">
        <name>Mg(2+)</name>
        <dbReference type="ChEBI" id="CHEBI:18420"/>
    </cofactor>
    <text evidence="9">Requires a divalent cation, most likely magnesium in vivo, as an electrophilic catalyst to aid phosphoryl group transfer. It is the chelate of the metal and the nucleotide that is the actual substrate.</text>
</comment>
<comment type="pathway">
    <text evidence="9">Carbohydrate metabolism; D-ribose degradation; D-ribose 5-phosphate from beta-D-ribopyranose: step 2/2.</text>
</comment>
<dbReference type="SUPFAM" id="SSF53613">
    <property type="entry name" value="Ribokinase-like"/>
    <property type="match status" value="1"/>
</dbReference>
<dbReference type="InterPro" id="IPR011611">
    <property type="entry name" value="PfkB_dom"/>
</dbReference>
<dbReference type="HAMAP" id="MF_01987">
    <property type="entry name" value="Ribokinase"/>
    <property type="match status" value="1"/>
</dbReference>
<dbReference type="PANTHER" id="PTHR10584:SF166">
    <property type="entry name" value="RIBOKINASE"/>
    <property type="match status" value="1"/>
</dbReference>
<keyword evidence="2 9" id="KW-0479">Metal-binding</keyword>
<name>A0A8J6Z5R9_9RHOB</name>
<dbReference type="RefSeq" id="WP_193181707.1">
    <property type="nucleotide sequence ID" value="NZ_JACVXA010000020.1"/>
</dbReference>
<feature type="binding site" evidence="9">
    <location>
        <position position="278"/>
    </location>
    <ligand>
        <name>K(+)</name>
        <dbReference type="ChEBI" id="CHEBI:29103"/>
    </ligand>
</feature>
<evidence type="ECO:0000313" key="12">
    <source>
        <dbReference type="Proteomes" id="UP000609121"/>
    </source>
</evidence>
<dbReference type="InterPro" id="IPR029056">
    <property type="entry name" value="Ribokinase-like"/>
</dbReference>
<dbReference type="EC" id="2.7.1.15" evidence="9"/>
<comment type="similarity">
    <text evidence="9">Belongs to the carbohydrate kinase PfkB family. Ribokinase subfamily.</text>
</comment>
<dbReference type="Pfam" id="PF00294">
    <property type="entry name" value="PfkB"/>
    <property type="match status" value="1"/>
</dbReference>
<feature type="binding site" evidence="9">
    <location>
        <position position="136"/>
    </location>
    <ligand>
        <name>substrate</name>
    </ligand>
</feature>
<dbReference type="GO" id="GO:0046872">
    <property type="term" value="F:metal ion binding"/>
    <property type="evidence" value="ECO:0007669"/>
    <property type="project" value="UniProtKB-KW"/>
</dbReference>
<keyword evidence="9" id="KW-0963">Cytoplasm</keyword>
<evidence type="ECO:0000256" key="3">
    <source>
        <dbReference type="ARBA" id="ARBA00022741"/>
    </source>
</evidence>
<organism evidence="11 12">
    <name type="scientific">Mangrovicoccus algicola</name>
    <dbReference type="NCBI Taxonomy" id="2771008"/>
    <lineage>
        <taxon>Bacteria</taxon>
        <taxon>Pseudomonadati</taxon>
        <taxon>Pseudomonadota</taxon>
        <taxon>Alphaproteobacteria</taxon>
        <taxon>Rhodobacterales</taxon>
        <taxon>Paracoccaceae</taxon>
        <taxon>Mangrovicoccus</taxon>
    </lineage>
</organism>
<feature type="binding site" evidence="9">
    <location>
        <position position="274"/>
    </location>
    <ligand>
        <name>K(+)</name>
        <dbReference type="ChEBI" id="CHEBI:29103"/>
    </ligand>
</feature>
<keyword evidence="5 9" id="KW-0067">ATP-binding</keyword>
<feature type="binding site" evidence="9">
    <location>
        <position position="269"/>
    </location>
    <ligand>
        <name>K(+)</name>
        <dbReference type="ChEBI" id="CHEBI:29103"/>
    </ligand>
</feature>
<evidence type="ECO:0000256" key="8">
    <source>
        <dbReference type="ARBA" id="ARBA00023277"/>
    </source>
</evidence>
<keyword evidence="8 9" id="KW-0119">Carbohydrate metabolism</keyword>
<feature type="binding site" evidence="9">
    <location>
        <position position="239"/>
    </location>
    <ligand>
        <name>substrate</name>
    </ligand>
</feature>
<dbReference type="GO" id="GO:0019303">
    <property type="term" value="P:D-ribose catabolic process"/>
    <property type="evidence" value="ECO:0007669"/>
    <property type="project" value="UniProtKB-UniRule"/>
</dbReference>
<proteinExistence type="inferred from homology"/>
<feature type="domain" description="Carbohydrate kinase PfkB" evidence="10">
    <location>
        <begin position="6"/>
        <end position="280"/>
    </location>
</feature>
<feature type="binding site" evidence="9">
    <location>
        <begin position="205"/>
        <end position="210"/>
    </location>
    <ligand>
        <name>ATP</name>
        <dbReference type="ChEBI" id="CHEBI:30616"/>
    </ligand>
</feature>
<evidence type="ECO:0000256" key="9">
    <source>
        <dbReference type="HAMAP-Rule" id="MF_01987"/>
    </source>
</evidence>
<dbReference type="Proteomes" id="UP000609121">
    <property type="component" value="Unassembled WGS sequence"/>
</dbReference>
<comment type="subunit">
    <text evidence="9">Homodimer.</text>
</comment>
<dbReference type="GO" id="GO:0005524">
    <property type="term" value="F:ATP binding"/>
    <property type="evidence" value="ECO:0007669"/>
    <property type="project" value="UniProtKB-UniRule"/>
</dbReference>
<evidence type="ECO:0000256" key="5">
    <source>
        <dbReference type="ARBA" id="ARBA00022840"/>
    </source>
</evidence>
<evidence type="ECO:0000256" key="6">
    <source>
        <dbReference type="ARBA" id="ARBA00022842"/>
    </source>
</evidence>
<dbReference type="CDD" id="cd01174">
    <property type="entry name" value="ribokinase"/>
    <property type="match status" value="1"/>
</dbReference>
<comment type="caution">
    <text evidence="11">The sequence shown here is derived from an EMBL/GenBank/DDBJ whole genome shotgun (WGS) entry which is preliminary data.</text>
</comment>
<protein>
    <recommendedName>
        <fullName evidence="9">Ribokinase</fullName>
        <shortName evidence="9">RK</shortName>
        <ecNumber evidence="9">2.7.1.15</ecNumber>
    </recommendedName>
</protein>
<evidence type="ECO:0000313" key="11">
    <source>
        <dbReference type="EMBL" id="MBE3638259.1"/>
    </source>
</evidence>
<comment type="function">
    <text evidence="9">Catalyzes the phosphorylation of ribose at O-5 in a reaction requiring ATP and magnesium. The resulting D-ribose-5-phosphate can then be used either for sythesis of nucleotides, histidine, and tryptophan, or as a component of the pentose phosphate pathway.</text>
</comment>
<keyword evidence="1 9" id="KW-0808">Transferase</keyword>
<dbReference type="PRINTS" id="PR00990">
    <property type="entry name" value="RIBOKINASE"/>
</dbReference>
<feature type="binding site" evidence="9">
    <location>
        <position position="235"/>
    </location>
    <ligand>
        <name>K(+)</name>
        <dbReference type="ChEBI" id="CHEBI:29103"/>
    </ligand>
</feature>
<feature type="binding site" evidence="9">
    <location>
        <begin position="38"/>
        <end position="42"/>
    </location>
    <ligand>
        <name>substrate</name>
    </ligand>
</feature>
<comment type="caution">
    <text evidence="9">Lacks conserved residue(s) required for the propagation of feature annotation.</text>
</comment>
<evidence type="ECO:0000256" key="7">
    <source>
        <dbReference type="ARBA" id="ARBA00022958"/>
    </source>
</evidence>
<gene>
    <name evidence="9" type="primary">rbsK</name>
    <name evidence="11" type="ORF">ICN82_08620</name>
</gene>
<feature type="binding site" evidence="9">
    <location>
        <position position="272"/>
    </location>
    <ligand>
        <name>K(+)</name>
        <dbReference type="ChEBI" id="CHEBI:29103"/>
    </ligand>
</feature>
<dbReference type="GO" id="GO:0004747">
    <property type="term" value="F:ribokinase activity"/>
    <property type="evidence" value="ECO:0007669"/>
    <property type="project" value="UniProtKB-UniRule"/>
</dbReference>
<sequence length="293" mass="29460">MTIYNLGSINIDKVLRVPHLPSPGETLAARSYAEGLGGKGANQSVAAARAGAQVVHLGAIGPDGGAMLDLLARDGVATDRIARLPVPTGMALIMVDDAAENTIAILAGANREIPQDGVTAALEGARRGDTLLLQNETGGQVAAAEQARSRGMRVVVSAAPFDMAALAPLLPLLSVLLLNEVEAAQLEQAAGRSLAALALPHVVVTRGARGATHLDGGTGESTTYPAFRVAPVDTTGAGDTFAGYLAAGLDQGLDWSRALPRAQAAAALSVTRAGAAASIPGAAETAEFLAKAG</sequence>
<dbReference type="AlphaFoldDB" id="A0A8J6Z5R9"/>
<evidence type="ECO:0000256" key="1">
    <source>
        <dbReference type="ARBA" id="ARBA00022679"/>
    </source>
</evidence>